<dbReference type="InterPro" id="IPR010982">
    <property type="entry name" value="Lambda_DNA-bd_dom_sf"/>
</dbReference>
<dbReference type="PANTHER" id="PTHR46558">
    <property type="entry name" value="TRACRIPTIONAL REGULATORY PROTEIN-RELATED-RELATED"/>
    <property type="match status" value="1"/>
</dbReference>
<evidence type="ECO:0000256" key="1">
    <source>
        <dbReference type="ARBA" id="ARBA00023125"/>
    </source>
</evidence>
<protein>
    <submittedName>
        <fullName evidence="2">Helix-turn-helix transcriptional regulator</fullName>
    </submittedName>
</protein>
<dbReference type="PANTHER" id="PTHR46558:SF11">
    <property type="entry name" value="HTH-TYPE TRANSCRIPTIONAL REGULATOR XRE"/>
    <property type="match status" value="1"/>
</dbReference>
<gene>
    <name evidence="2" type="ORF">HWN39_12845</name>
</gene>
<dbReference type="Proteomes" id="UP000542889">
    <property type="component" value="Unassembled WGS sequence"/>
</dbReference>
<dbReference type="InterPro" id="IPR001387">
    <property type="entry name" value="Cro/C1-type_HTH"/>
</dbReference>
<dbReference type="OrthoDB" id="9805856at2"/>
<dbReference type="GO" id="GO:0003677">
    <property type="term" value="F:DNA binding"/>
    <property type="evidence" value="ECO:0007669"/>
    <property type="project" value="UniProtKB-KW"/>
</dbReference>
<dbReference type="Pfam" id="PF01381">
    <property type="entry name" value="HTH_3"/>
    <property type="match status" value="1"/>
</dbReference>
<dbReference type="PROSITE" id="PS50943">
    <property type="entry name" value="HTH_CROC1"/>
    <property type="match status" value="1"/>
</dbReference>
<dbReference type="AlphaFoldDB" id="A0A5P5ZBA9"/>
<dbReference type="EMBL" id="JABXWP010000025">
    <property type="protein sequence ID" value="NVO89359.1"/>
    <property type="molecule type" value="Genomic_DNA"/>
</dbReference>
<comment type="caution">
    <text evidence="2">The sequence shown here is derived from an EMBL/GenBank/DDBJ whole genome shotgun (WGS) entry which is preliminary data.</text>
</comment>
<proteinExistence type="predicted"/>
<accession>A0A5P5ZBA9</accession>
<evidence type="ECO:0000313" key="2">
    <source>
        <dbReference type="EMBL" id="NVO89359.1"/>
    </source>
</evidence>
<dbReference type="Gene3D" id="1.10.260.40">
    <property type="entry name" value="lambda repressor-like DNA-binding domains"/>
    <property type="match status" value="1"/>
</dbReference>
<name>A0A5P5ZBA9_LACRH</name>
<dbReference type="SUPFAM" id="SSF47413">
    <property type="entry name" value="lambda repressor-like DNA-binding domains"/>
    <property type="match status" value="1"/>
</dbReference>
<keyword evidence="1" id="KW-0238">DNA-binding</keyword>
<dbReference type="SMART" id="SM00530">
    <property type="entry name" value="HTH_XRE"/>
    <property type="match status" value="1"/>
</dbReference>
<organism evidence="2 3">
    <name type="scientific">Lacticaseibacillus rhamnosus</name>
    <name type="common">Lactobacillus rhamnosus</name>
    <dbReference type="NCBI Taxonomy" id="47715"/>
    <lineage>
        <taxon>Bacteria</taxon>
        <taxon>Bacillati</taxon>
        <taxon>Bacillota</taxon>
        <taxon>Bacilli</taxon>
        <taxon>Lactobacillales</taxon>
        <taxon>Lactobacillaceae</taxon>
        <taxon>Lacticaseibacillus</taxon>
    </lineage>
</organism>
<reference evidence="2 3" key="1">
    <citation type="submission" date="2020-06" db="EMBL/GenBank/DDBJ databases">
        <title>Lactobacillus rhamnosus QC,genome.</title>
        <authorList>
            <person name="Yi H."/>
            <person name="Jin M."/>
        </authorList>
    </citation>
    <scope>NUCLEOTIDE SEQUENCE [LARGE SCALE GENOMIC DNA]</scope>
    <source>
        <strain evidence="2 3">QC</strain>
    </source>
</reference>
<sequence length="112" mass="12776">MMSFGERLKELRNEKKMTQSDVGKIINVSKASVSLYEKNERTPDQDSIKKLASYFNVSTDFLLGVTDVRSKPEQIDISDSKNDTIMTFEGRPIPPEDLEIIKRLLRGGKHDD</sequence>
<evidence type="ECO:0000313" key="3">
    <source>
        <dbReference type="Proteomes" id="UP000542889"/>
    </source>
</evidence>
<dbReference type="CDD" id="cd00093">
    <property type="entry name" value="HTH_XRE"/>
    <property type="match status" value="1"/>
</dbReference>